<name>A0A0A2A6B4_PROMR</name>
<dbReference type="SUPFAM" id="SSF55248">
    <property type="entry name" value="PCD-like"/>
    <property type="match status" value="1"/>
</dbReference>
<dbReference type="Pfam" id="PF01329">
    <property type="entry name" value="Pterin_4a"/>
    <property type="match status" value="1"/>
</dbReference>
<dbReference type="CDD" id="cd00914">
    <property type="entry name" value="PCD_DCoH_subfamily_b"/>
    <property type="match status" value="1"/>
</dbReference>
<sequence>MESSQISFLMEPYLLQEGELNELFVKIPGWEIKSKQIQKEFNFANFIEAFAFMTKVALICEKYNHHPNWENVYAKVIIKLNTHDLGGITNLDQTLASEINKIFDQ</sequence>
<evidence type="ECO:0000256" key="3">
    <source>
        <dbReference type="ARBA" id="ARBA00023239"/>
    </source>
</evidence>
<evidence type="ECO:0000256" key="4">
    <source>
        <dbReference type="HAMAP-Rule" id="MF_00434"/>
    </source>
</evidence>
<gene>
    <name evidence="5" type="ORF">EU96_1149</name>
</gene>
<dbReference type="PANTHER" id="PTHR12599:SF0">
    <property type="entry name" value="PTERIN-4-ALPHA-CARBINOLAMINE DEHYDRATASE"/>
    <property type="match status" value="1"/>
</dbReference>
<dbReference type="InterPro" id="IPR001533">
    <property type="entry name" value="Pterin_deHydtase"/>
</dbReference>
<dbReference type="AlphaFoldDB" id="A0A0A2A6B4"/>
<reference evidence="6" key="1">
    <citation type="journal article" date="2014" name="Sci. Data">
        <title>Genomes of diverse isolates of the marine cyanobacterium Prochlorococcus.</title>
        <authorList>
            <person name="Biller S."/>
            <person name="Berube P."/>
            <person name="Thompson J."/>
            <person name="Kelly L."/>
            <person name="Roggensack S."/>
            <person name="Awad L."/>
            <person name="Roache-Johnson K."/>
            <person name="Ding H."/>
            <person name="Giovannoni S.J."/>
            <person name="Moore L.R."/>
            <person name="Chisholm S.W."/>
        </authorList>
    </citation>
    <scope>NUCLEOTIDE SEQUENCE [LARGE SCALE GENOMIC DNA]</scope>
    <source>
        <strain evidence="6">MIT 9302</strain>
    </source>
</reference>
<dbReference type="EMBL" id="JNAM01000010">
    <property type="protein sequence ID" value="KGF97437.1"/>
    <property type="molecule type" value="Genomic_DNA"/>
</dbReference>
<evidence type="ECO:0000313" key="6">
    <source>
        <dbReference type="Proteomes" id="UP000030445"/>
    </source>
</evidence>
<comment type="catalytic activity">
    <reaction evidence="1 4">
        <text>(4aS,6R)-4a-hydroxy-L-erythro-5,6,7,8-tetrahydrobiopterin = (6R)-L-erythro-6,7-dihydrobiopterin + H2O</text>
        <dbReference type="Rhea" id="RHEA:11920"/>
        <dbReference type="ChEBI" id="CHEBI:15377"/>
        <dbReference type="ChEBI" id="CHEBI:15642"/>
        <dbReference type="ChEBI" id="CHEBI:43120"/>
        <dbReference type="EC" id="4.2.1.96"/>
    </reaction>
</comment>
<dbReference type="Proteomes" id="UP000030445">
    <property type="component" value="Unassembled WGS sequence"/>
</dbReference>
<organism evidence="5 6">
    <name type="scientific">Prochlorococcus marinus str. MIT 9302</name>
    <dbReference type="NCBI Taxonomy" id="74545"/>
    <lineage>
        <taxon>Bacteria</taxon>
        <taxon>Bacillati</taxon>
        <taxon>Cyanobacteriota</taxon>
        <taxon>Cyanophyceae</taxon>
        <taxon>Synechococcales</taxon>
        <taxon>Prochlorococcaceae</taxon>
        <taxon>Prochlorococcus</taxon>
    </lineage>
</organism>
<evidence type="ECO:0000313" key="5">
    <source>
        <dbReference type="EMBL" id="KGF97437.1"/>
    </source>
</evidence>
<accession>A0A0A2A6B4</accession>
<keyword evidence="3 4" id="KW-0456">Lyase</keyword>
<dbReference type="InterPro" id="IPR036428">
    <property type="entry name" value="PCD_sf"/>
</dbReference>
<dbReference type="PANTHER" id="PTHR12599">
    <property type="entry name" value="PTERIN-4-ALPHA-CARBINOLAMINE DEHYDRATASE"/>
    <property type="match status" value="1"/>
</dbReference>
<comment type="similarity">
    <text evidence="2 4">Belongs to the pterin-4-alpha-carbinolamine dehydratase family.</text>
</comment>
<dbReference type="Gene3D" id="3.30.1360.20">
    <property type="entry name" value="Transcriptional coactivator/pterin dehydratase"/>
    <property type="match status" value="1"/>
</dbReference>
<dbReference type="HAMAP" id="MF_00434">
    <property type="entry name" value="Pterin_4_alpha"/>
    <property type="match status" value="1"/>
</dbReference>
<comment type="caution">
    <text evidence="5">The sequence shown here is derived from an EMBL/GenBank/DDBJ whole genome shotgun (WGS) entry which is preliminary data.</text>
</comment>
<evidence type="ECO:0000256" key="1">
    <source>
        <dbReference type="ARBA" id="ARBA00001554"/>
    </source>
</evidence>
<dbReference type="GO" id="GO:0006729">
    <property type="term" value="P:tetrahydrobiopterin biosynthetic process"/>
    <property type="evidence" value="ECO:0007669"/>
    <property type="project" value="InterPro"/>
</dbReference>
<dbReference type="EC" id="4.2.1.96" evidence="4"/>
<protein>
    <recommendedName>
        <fullName evidence="4">Putative pterin-4-alpha-carbinolamine dehydratase</fullName>
        <shortName evidence="4">PHS</shortName>
        <ecNumber evidence="4">4.2.1.96</ecNumber>
    </recommendedName>
    <alternativeName>
        <fullName evidence="4">4-alpha-hydroxy-tetrahydropterin dehydratase</fullName>
    </alternativeName>
    <alternativeName>
        <fullName evidence="4">Pterin carbinolamine dehydratase</fullName>
        <shortName evidence="4">PCD</shortName>
    </alternativeName>
</protein>
<dbReference type="GO" id="GO:0008124">
    <property type="term" value="F:4-alpha-hydroxytetrahydrobiopterin dehydratase activity"/>
    <property type="evidence" value="ECO:0007669"/>
    <property type="project" value="UniProtKB-UniRule"/>
</dbReference>
<dbReference type="STRING" id="74545.EU96_1149"/>
<dbReference type="eggNOG" id="COG2154">
    <property type="taxonomic scope" value="Bacteria"/>
</dbReference>
<dbReference type="NCBIfam" id="NF002018">
    <property type="entry name" value="PRK00823.1-3"/>
    <property type="match status" value="1"/>
</dbReference>
<evidence type="ECO:0000256" key="2">
    <source>
        <dbReference type="ARBA" id="ARBA00006472"/>
    </source>
</evidence>
<proteinExistence type="inferred from homology"/>